<protein>
    <recommendedName>
        <fullName evidence="2">Cyanovirin-N domain-containing protein</fullName>
    </recommendedName>
</protein>
<feature type="chain" id="PRO_5040116090" description="Cyanovirin-N domain-containing protein" evidence="1">
    <location>
        <begin position="21"/>
        <end position="165"/>
    </location>
</feature>
<gene>
    <name evidence="3" type="ORF">JX265_002184</name>
</gene>
<evidence type="ECO:0000313" key="3">
    <source>
        <dbReference type="EMBL" id="KAI1879230.1"/>
    </source>
</evidence>
<dbReference type="Proteomes" id="UP000829685">
    <property type="component" value="Unassembled WGS sequence"/>
</dbReference>
<keyword evidence="4" id="KW-1185">Reference proteome</keyword>
<dbReference type="SUPFAM" id="SSF51322">
    <property type="entry name" value="Cyanovirin-N"/>
    <property type="match status" value="1"/>
</dbReference>
<keyword evidence="1" id="KW-0732">Signal</keyword>
<comment type="caution">
    <text evidence="3">The sequence shown here is derived from an EMBL/GenBank/DDBJ whole genome shotgun (WGS) entry which is preliminary data.</text>
</comment>
<dbReference type="EMBL" id="JAFIMR010000004">
    <property type="protein sequence ID" value="KAI1879230.1"/>
    <property type="molecule type" value="Genomic_DNA"/>
</dbReference>
<evidence type="ECO:0000313" key="4">
    <source>
        <dbReference type="Proteomes" id="UP000829685"/>
    </source>
</evidence>
<proteinExistence type="predicted"/>
<feature type="signal peptide" evidence="1">
    <location>
        <begin position="1"/>
        <end position="20"/>
    </location>
</feature>
<dbReference type="InterPro" id="IPR011058">
    <property type="entry name" value="Cyanovirin-N"/>
</dbReference>
<evidence type="ECO:0000256" key="1">
    <source>
        <dbReference type="SAM" id="SignalP"/>
    </source>
</evidence>
<dbReference type="Gene3D" id="2.30.60.10">
    <property type="entry name" value="Cyanovirin-N"/>
    <property type="match status" value="1"/>
</dbReference>
<dbReference type="AlphaFoldDB" id="A0A9P9WU57"/>
<feature type="domain" description="Cyanovirin-N" evidence="2">
    <location>
        <begin position="44"/>
        <end position="126"/>
    </location>
</feature>
<reference evidence="3" key="1">
    <citation type="submission" date="2021-03" db="EMBL/GenBank/DDBJ databases">
        <title>Revisited historic fungal species revealed as producer of novel bioactive compounds through whole genome sequencing and comparative genomics.</title>
        <authorList>
            <person name="Vignolle G.A."/>
            <person name="Hochenegger N."/>
            <person name="Mach R.L."/>
            <person name="Mach-Aigner A.R."/>
            <person name="Javad Rahimi M."/>
            <person name="Salim K.A."/>
            <person name="Chan C.M."/>
            <person name="Lim L.B.L."/>
            <person name="Cai F."/>
            <person name="Druzhinina I.S."/>
            <person name="U'Ren J.M."/>
            <person name="Derntl C."/>
        </authorList>
    </citation>
    <scope>NUCLEOTIDE SEQUENCE</scope>
    <source>
        <strain evidence="3">TUCIM 5799</strain>
    </source>
</reference>
<accession>A0A9P9WU57</accession>
<name>A0A9P9WU57_9PEZI</name>
<dbReference type="Pfam" id="PF08881">
    <property type="entry name" value="CVNH"/>
    <property type="match status" value="1"/>
</dbReference>
<evidence type="ECO:0000259" key="2">
    <source>
        <dbReference type="Pfam" id="PF08881"/>
    </source>
</evidence>
<sequence length="165" mass="18047">MKTFTALIFAFACLVTLVMADNPRYRDECVTIQYWRGKNGNEVPQIIAECPVKTDQPDSYRCTTLKLDMCYANAFGRLEPRLNGGFSSSCSDCIMESTKLTCTCANGSGGTTRASTETNDLIKNAASLLSCFVHNGIWCSDAGIGFHVAENITATDYVRLLNSQP</sequence>
<organism evidence="3 4">
    <name type="scientific">Neoarthrinium moseri</name>
    <dbReference type="NCBI Taxonomy" id="1658444"/>
    <lineage>
        <taxon>Eukaryota</taxon>
        <taxon>Fungi</taxon>
        <taxon>Dikarya</taxon>
        <taxon>Ascomycota</taxon>
        <taxon>Pezizomycotina</taxon>
        <taxon>Sordariomycetes</taxon>
        <taxon>Xylariomycetidae</taxon>
        <taxon>Amphisphaeriales</taxon>
        <taxon>Apiosporaceae</taxon>
        <taxon>Neoarthrinium</taxon>
    </lineage>
</organism>
<dbReference type="InterPro" id="IPR036673">
    <property type="entry name" value="Cyanovirin-N_sf"/>
</dbReference>